<organism evidence="3 4">
    <name type="scientific">Turnera subulata</name>
    <dbReference type="NCBI Taxonomy" id="218843"/>
    <lineage>
        <taxon>Eukaryota</taxon>
        <taxon>Viridiplantae</taxon>
        <taxon>Streptophyta</taxon>
        <taxon>Embryophyta</taxon>
        <taxon>Tracheophyta</taxon>
        <taxon>Spermatophyta</taxon>
        <taxon>Magnoliopsida</taxon>
        <taxon>eudicotyledons</taxon>
        <taxon>Gunneridae</taxon>
        <taxon>Pentapetalae</taxon>
        <taxon>rosids</taxon>
        <taxon>fabids</taxon>
        <taxon>Malpighiales</taxon>
        <taxon>Passifloraceae</taxon>
        <taxon>Turnera</taxon>
    </lineage>
</organism>
<evidence type="ECO:0000256" key="1">
    <source>
        <dbReference type="SAM" id="MobiDB-lite"/>
    </source>
</evidence>
<reference evidence="3" key="1">
    <citation type="submission" date="2022-02" db="EMBL/GenBank/DDBJ databases">
        <authorList>
            <person name="Henning P.M."/>
            <person name="McCubbin A.G."/>
            <person name="Shore J.S."/>
        </authorList>
    </citation>
    <scope>NUCLEOTIDE SEQUENCE</scope>
    <source>
        <strain evidence="3">F60SS</strain>
        <tissue evidence="3">Leaves</tissue>
    </source>
</reference>
<keyword evidence="2" id="KW-0732">Signal</keyword>
<dbReference type="AlphaFoldDB" id="A0A9Q0F0Q9"/>
<evidence type="ECO:0000313" key="3">
    <source>
        <dbReference type="EMBL" id="KAJ4822447.1"/>
    </source>
</evidence>
<protein>
    <submittedName>
        <fullName evidence="3">Uncharacterized protein</fullName>
    </submittedName>
</protein>
<dbReference type="OrthoDB" id="998583at2759"/>
<accession>A0A9Q0F0Q9</accession>
<sequence>MEMSMRRGSSSTISMKGLWCVVGLMILVVSSEISVAHCRALRSTASADHNIAAAGCEPVVGAESAGEASPFAVSSNNSSGDPRPSVRNLMFKLASGPSKRGPGH</sequence>
<keyword evidence="4" id="KW-1185">Reference proteome</keyword>
<evidence type="ECO:0000313" key="4">
    <source>
        <dbReference type="Proteomes" id="UP001141552"/>
    </source>
</evidence>
<evidence type="ECO:0000256" key="2">
    <source>
        <dbReference type="SAM" id="SignalP"/>
    </source>
</evidence>
<feature type="signal peptide" evidence="2">
    <location>
        <begin position="1"/>
        <end position="31"/>
    </location>
</feature>
<gene>
    <name evidence="3" type="ORF">Tsubulata_034426</name>
</gene>
<reference evidence="3" key="2">
    <citation type="journal article" date="2023" name="Plants (Basel)">
        <title>Annotation of the Turnera subulata (Passifloraceae) Draft Genome Reveals the S-Locus Evolved after the Divergence of Turneroideae from Passifloroideae in a Stepwise Manner.</title>
        <authorList>
            <person name="Henning P.M."/>
            <person name="Roalson E.H."/>
            <person name="Mir W."/>
            <person name="McCubbin A.G."/>
            <person name="Shore J.S."/>
        </authorList>
    </citation>
    <scope>NUCLEOTIDE SEQUENCE</scope>
    <source>
        <strain evidence="3">F60SS</strain>
    </source>
</reference>
<comment type="caution">
    <text evidence="3">The sequence shown here is derived from an EMBL/GenBank/DDBJ whole genome shotgun (WGS) entry which is preliminary data.</text>
</comment>
<dbReference type="Proteomes" id="UP001141552">
    <property type="component" value="Unassembled WGS sequence"/>
</dbReference>
<feature type="chain" id="PRO_5040184475" evidence="2">
    <location>
        <begin position="32"/>
        <end position="104"/>
    </location>
</feature>
<proteinExistence type="predicted"/>
<name>A0A9Q0F0Q9_9ROSI</name>
<dbReference type="EMBL" id="JAKUCV010007673">
    <property type="protein sequence ID" value="KAJ4822447.1"/>
    <property type="molecule type" value="Genomic_DNA"/>
</dbReference>
<feature type="region of interest" description="Disordered" evidence="1">
    <location>
        <begin position="67"/>
        <end position="104"/>
    </location>
</feature>